<feature type="transmembrane region" description="Helical" evidence="10">
    <location>
        <begin position="103"/>
        <end position="124"/>
    </location>
</feature>
<gene>
    <name evidence="12" type="ORF">ACFQEU_08970</name>
</gene>
<feature type="transmembrane region" description="Helical" evidence="10">
    <location>
        <begin position="70"/>
        <end position="96"/>
    </location>
</feature>
<dbReference type="GO" id="GO:0048038">
    <property type="term" value="F:quinone binding"/>
    <property type="evidence" value="ECO:0007669"/>
    <property type="project" value="UniProtKB-KW"/>
</dbReference>
<evidence type="ECO:0000256" key="8">
    <source>
        <dbReference type="ARBA" id="ARBA00023157"/>
    </source>
</evidence>
<dbReference type="AlphaFoldDB" id="A0ABD5SAT1"/>
<dbReference type="InterPro" id="IPR012932">
    <property type="entry name" value="VKOR"/>
</dbReference>
<keyword evidence="8" id="KW-1015">Disulfide bond</keyword>
<keyword evidence="7 10" id="KW-0472">Membrane</keyword>
<dbReference type="EMBL" id="JBHSWW010000116">
    <property type="protein sequence ID" value="MFC6753594.1"/>
    <property type="molecule type" value="Genomic_DNA"/>
</dbReference>
<evidence type="ECO:0000256" key="3">
    <source>
        <dbReference type="ARBA" id="ARBA00022692"/>
    </source>
</evidence>
<feature type="transmembrane region" description="Helical" evidence="10">
    <location>
        <begin position="21"/>
        <end position="50"/>
    </location>
</feature>
<dbReference type="PANTHER" id="PTHR34573:SF1">
    <property type="entry name" value="VITAMIN K EPOXIDE REDUCTASE DOMAIN-CONTAINING PROTEIN"/>
    <property type="match status" value="1"/>
</dbReference>
<evidence type="ECO:0000256" key="5">
    <source>
        <dbReference type="ARBA" id="ARBA00022989"/>
    </source>
</evidence>
<dbReference type="GO" id="GO:0016491">
    <property type="term" value="F:oxidoreductase activity"/>
    <property type="evidence" value="ECO:0007669"/>
    <property type="project" value="UniProtKB-KW"/>
</dbReference>
<evidence type="ECO:0000313" key="12">
    <source>
        <dbReference type="EMBL" id="MFC6753594.1"/>
    </source>
</evidence>
<comment type="caution">
    <text evidence="12">The sequence shown here is derived from an EMBL/GenBank/DDBJ whole genome shotgun (WGS) entry which is preliminary data.</text>
</comment>
<dbReference type="Pfam" id="PF07884">
    <property type="entry name" value="VKOR"/>
    <property type="match status" value="1"/>
</dbReference>
<comment type="subcellular location">
    <subcellularLocation>
        <location evidence="1">Membrane</location>
        <topology evidence="1">Multi-pass membrane protein</topology>
    </subcellularLocation>
</comment>
<proteinExistence type="inferred from homology"/>
<feature type="domain" description="Vitamin K epoxide reductase" evidence="11">
    <location>
        <begin position="19"/>
        <end position="155"/>
    </location>
</feature>
<evidence type="ECO:0000256" key="7">
    <source>
        <dbReference type="ARBA" id="ARBA00023136"/>
    </source>
</evidence>
<protein>
    <submittedName>
        <fullName evidence="12">Vitamin K epoxide reductase family protein</fullName>
    </submittedName>
</protein>
<evidence type="ECO:0000256" key="6">
    <source>
        <dbReference type="ARBA" id="ARBA00023002"/>
    </source>
</evidence>
<evidence type="ECO:0000313" key="13">
    <source>
        <dbReference type="Proteomes" id="UP001596442"/>
    </source>
</evidence>
<dbReference type="Gene3D" id="1.20.1440.130">
    <property type="entry name" value="VKOR domain"/>
    <property type="match status" value="1"/>
</dbReference>
<evidence type="ECO:0000256" key="1">
    <source>
        <dbReference type="ARBA" id="ARBA00004141"/>
    </source>
</evidence>
<keyword evidence="3 10" id="KW-0812">Transmembrane</keyword>
<dbReference type="InterPro" id="IPR038354">
    <property type="entry name" value="VKOR_sf"/>
</dbReference>
<evidence type="ECO:0000256" key="9">
    <source>
        <dbReference type="ARBA" id="ARBA00023284"/>
    </source>
</evidence>
<organism evidence="12 13">
    <name type="scientific">Halorubrum tibetense</name>
    <dbReference type="NCBI Taxonomy" id="175631"/>
    <lineage>
        <taxon>Archaea</taxon>
        <taxon>Methanobacteriati</taxon>
        <taxon>Methanobacteriota</taxon>
        <taxon>Stenosarchaea group</taxon>
        <taxon>Halobacteria</taxon>
        <taxon>Halobacteriales</taxon>
        <taxon>Haloferacaceae</taxon>
        <taxon>Halorubrum</taxon>
    </lineage>
</organism>
<evidence type="ECO:0000259" key="11">
    <source>
        <dbReference type="SMART" id="SM00756"/>
    </source>
</evidence>
<evidence type="ECO:0000256" key="4">
    <source>
        <dbReference type="ARBA" id="ARBA00022719"/>
    </source>
</evidence>
<dbReference type="CDD" id="cd10546">
    <property type="entry name" value="VKOR"/>
    <property type="match status" value="1"/>
</dbReference>
<feature type="transmembrane region" description="Helical" evidence="10">
    <location>
        <begin position="130"/>
        <end position="155"/>
    </location>
</feature>
<keyword evidence="4" id="KW-0874">Quinone</keyword>
<dbReference type="SMART" id="SM00756">
    <property type="entry name" value="VKc"/>
    <property type="match status" value="1"/>
</dbReference>
<evidence type="ECO:0000256" key="10">
    <source>
        <dbReference type="SAM" id="Phobius"/>
    </source>
</evidence>
<dbReference type="Proteomes" id="UP001596442">
    <property type="component" value="Unassembled WGS sequence"/>
</dbReference>
<comment type="similarity">
    <text evidence="2">Belongs to the VKOR family.</text>
</comment>
<keyword evidence="6" id="KW-0560">Oxidoreductase</keyword>
<keyword evidence="5 10" id="KW-1133">Transmembrane helix</keyword>
<keyword evidence="9" id="KW-0676">Redox-active center</keyword>
<name>A0ABD5SAT1_9EURY</name>
<reference evidence="12 13" key="1">
    <citation type="journal article" date="2019" name="Int. J. Syst. Evol. Microbiol.">
        <title>The Global Catalogue of Microorganisms (GCM) 10K type strain sequencing project: providing services to taxonomists for standard genome sequencing and annotation.</title>
        <authorList>
            <consortium name="The Broad Institute Genomics Platform"/>
            <consortium name="The Broad Institute Genome Sequencing Center for Infectious Disease"/>
            <person name="Wu L."/>
            <person name="Ma J."/>
        </authorList>
    </citation>
    <scope>NUCLEOTIDE SEQUENCE [LARGE SCALE GENOMIC DNA]</scope>
    <source>
        <strain evidence="12 13">CGMCC 1.3239</strain>
    </source>
</reference>
<evidence type="ECO:0000256" key="2">
    <source>
        <dbReference type="ARBA" id="ARBA00006214"/>
    </source>
</evidence>
<sequence>MGTRTYTANRFDYDWEYSSRVSLLFGVFTSVAVVGWLVSTMLTAIHLFALPAIPADAPVQGSIEVITSQWAYVFGFPLATLGAFYYLGTIAMALWWFDTRHPLIIKILTPITASGVAFSAYFVYLQVGVIGEICPLCMVSAAATVILFGLELAALRSSDTPGLSAMRSDLGGVLGGTNLALVVFPALIGLATIVGLFVVPMLPLPEVIPFA</sequence>
<accession>A0ABD5SAT1</accession>
<dbReference type="GO" id="GO:0016020">
    <property type="term" value="C:membrane"/>
    <property type="evidence" value="ECO:0007669"/>
    <property type="project" value="UniProtKB-SubCell"/>
</dbReference>
<feature type="transmembrane region" description="Helical" evidence="10">
    <location>
        <begin position="176"/>
        <end position="199"/>
    </location>
</feature>
<keyword evidence="13" id="KW-1185">Reference proteome</keyword>
<dbReference type="PANTHER" id="PTHR34573">
    <property type="entry name" value="VKC DOMAIN-CONTAINING PROTEIN"/>
    <property type="match status" value="1"/>
</dbReference>
<dbReference type="RefSeq" id="WP_379781351.1">
    <property type="nucleotide sequence ID" value="NZ_JBHSWW010000116.1"/>
</dbReference>